<dbReference type="GO" id="GO:0055085">
    <property type="term" value="P:transmembrane transport"/>
    <property type="evidence" value="ECO:0007669"/>
    <property type="project" value="InterPro"/>
</dbReference>
<dbReference type="InterPro" id="IPR035906">
    <property type="entry name" value="MetI-like_sf"/>
</dbReference>
<organism evidence="9 10">
    <name type="scientific">Candidatus Reconcilbacillus cellulovorans</name>
    <dbReference type="NCBI Taxonomy" id="1906605"/>
    <lineage>
        <taxon>Bacteria</taxon>
        <taxon>Bacillati</taxon>
        <taxon>Bacillota</taxon>
        <taxon>Bacilli</taxon>
        <taxon>Bacillales</taxon>
        <taxon>Paenibacillaceae</taxon>
        <taxon>Candidatus Reconcilbacillus</taxon>
    </lineage>
</organism>
<keyword evidence="6 7" id="KW-0472">Membrane</keyword>
<feature type="transmembrane region" description="Helical" evidence="7">
    <location>
        <begin position="72"/>
        <end position="93"/>
    </location>
</feature>
<keyword evidence="3" id="KW-1003">Cell membrane</keyword>
<proteinExistence type="inferred from homology"/>
<dbReference type="AlphaFoldDB" id="A0A2A6DX22"/>
<feature type="transmembrane region" description="Helical" evidence="7">
    <location>
        <begin position="230"/>
        <end position="250"/>
    </location>
</feature>
<dbReference type="SUPFAM" id="SSF161098">
    <property type="entry name" value="MetI-like"/>
    <property type="match status" value="1"/>
</dbReference>
<feature type="domain" description="ABC transmembrane type-1" evidence="8">
    <location>
        <begin position="68"/>
        <end position="280"/>
    </location>
</feature>
<dbReference type="InterPro" id="IPR051393">
    <property type="entry name" value="ABC_transporter_permease"/>
</dbReference>
<comment type="subcellular location">
    <subcellularLocation>
        <location evidence="1 7">Cell membrane</location>
        <topology evidence="1 7">Multi-pass membrane protein</topology>
    </subcellularLocation>
</comment>
<dbReference type="PROSITE" id="PS50928">
    <property type="entry name" value="ABC_TM1"/>
    <property type="match status" value="1"/>
</dbReference>
<keyword evidence="4 7" id="KW-0812">Transmembrane</keyword>
<dbReference type="EMBL" id="MOXJ01000033">
    <property type="protein sequence ID" value="PDO09608.1"/>
    <property type="molecule type" value="Genomic_DNA"/>
</dbReference>
<comment type="similarity">
    <text evidence="7">Belongs to the binding-protein-dependent transport system permease family.</text>
</comment>
<evidence type="ECO:0000256" key="3">
    <source>
        <dbReference type="ARBA" id="ARBA00022475"/>
    </source>
</evidence>
<evidence type="ECO:0000313" key="10">
    <source>
        <dbReference type="Proteomes" id="UP000243688"/>
    </source>
</evidence>
<dbReference type="Gene3D" id="1.10.3720.10">
    <property type="entry name" value="MetI-like"/>
    <property type="match status" value="1"/>
</dbReference>
<sequence>MSMVRARLAPYVMIAPAVTMLGVFTVYPAVDLIRLSLTSWNMIDPVKTFVGFEHYLSLAADPDFRRVLVNTFLYTGLCVTAGLTVGLALALWLNRGGALRGFAQAAVFSPHIVSLVSVSLLWLWMMDPQFGLLNALLVSLGLGRFPWLTHPDTALASLALVQVWKNAGYNALVLIAGLQNIPKELHEAAELDRASPWHKFVGVTLPLLSPTAFFLLVVNSIDSFKVFDTIAVMTQGGPVNATNMLVYYVYENAFEYFKIGYASAAGVVLLVLVFVMTFLYFGFISKKIHYR</sequence>
<evidence type="ECO:0000256" key="2">
    <source>
        <dbReference type="ARBA" id="ARBA00022448"/>
    </source>
</evidence>
<comment type="caution">
    <text evidence="9">The sequence shown here is derived from an EMBL/GenBank/DDBJ whole genome shotgun (WGS) entry which is preliminary data.</text>
</comment>
<dbReference type="InterPro" id="IPR000515">
    <property type="entry name" value="MetI-like"/>
</dbReference>
<feature type="transmembrane region" description="Helical" evidence="7">
    <location>
        <begin position="105"/>
        <end position="124"/>
    </location>
</feature>
<keyword evidence="2 7" id="KW-0813">Transport</keyword>
<evidence type="ECO:0000256" key="7">
    <source>
        <dbReference type="RuleBase" id="RU363032"/>
    </source>
</evidence>
<dbReference type="CDD" id="cd06261">
    <property type="entry name" value="TM_PBP2"/>
    <property type="match status" value="1"/>
</dbReference>
<reference evidence="9 10" key="1">
    <citation type="submission" date="2016-12" db="EMBL/GenBank/DDBJ databases">
        <title>Candidatus Reconcilibacillus cellulovorans genome.</title>
        <authorList>
            <person name="Kolinko S."/>
            <person name="Wu Y.-W."/>
            <person name="Tachea F."/>
            <person name="Denzel E."/>
            <person name="Hiras J."/>
            <person name="Baecker N."/>
            <person name="Chan L.J."/>
            <person name="Eichorst S.A."/>
            <person name="Frey D."/>
            <person name="Adams P.D."/>
            <person name="Pray T."/>
            <person name="Tanjore D."/>
            <person name="Petzold C.J."/>
            <person name="Gladden J.M."/>
            <person name="Simmons B.A."/>
            <person name="Singer S.W."/>
        </authorList>
    </citation>
    <scope>NUCLEOTIDE SEQUENCE [LARGE SCALE GENOMIC DNA]</scope>
    <source>
        <strain evidence="9">JTherm</strain>
    </source>
</reference>
<protein>
    <submittedName>
        <fullName evidence="9">ABC transporter permease</fullName>
    </submittedName>
</protein>
<feature type="transmembrane region" description="Helical" evidence="7">
    <location>
        <begin position="197"/>
        <end position="218"/>
    </location>
</feature>
<dbReference type="Pfam" id="PF00528">
    <property type="entry name" value="BPD_transp_1"/>
    <property type="match status" value="1"/>
</dbReference>
<evidence type="ECO:0000313" key="9">
    <source>
        <dbReference type="EMBL" id="PDO09608.1"/>
    </source>
</evidence>
<keyword evidence="5 7" id="KW-1133">Transmembrane helix</keyword>
<evidence type="ECO:0000256" key="6">
    <source>
        <dbReference type="ARBA" id="ARBA00023136"/>
    </source>
</evidence>
<dbReference type="GO" id="GO:0005886">
    <property type="term" value="C:plasma membrane"/>
    <property type="evidence" value="ECO:0007669"/>
    <property type="project" value="UniProtKB-SubCell"/>
</dbReference>
<dbReference type="PANTHER" id="PTHR30193">
    <property type="entry name" value="ABC TRANSPORTER PERMEASE PROTEIN"/>
    <property type="match status" value="1"/>
</dbReference>
<feature type="transmembrane region" description="Helical" evidence="7">
    <location>
        <begin position="12"/>
        <end position="30"/>
    </location>
</feature>
<evidence type="ECO:0000256" key="1">
    <source>
        <dbReference type="ARBA" id="ARBA00004651"/>
    </source>
</evidence>
<dbReference type="Proteomes" id="UP000243688">
    <property type="component" value="Unassembled WGS sequence"/>
</dbReference>
<name>A0A2A6DX22_9BACL</name>
<evidence type="ECO:0000259" key="8">
    <source>
        <dbReference type="PROSITE" id="PS50928"/>
    </source>
</evidence>
<feature type="transmembrane region" description="Helical" evidence="7">
    <location>
        <begin position="262"/>
        <end position="283"/>
    </location>
</feature>
<evidence type="ECO:0000256" key="5">
    <source>
        <dbReference type="ARBA" id="ARBA00022989"/>
    </source>
</evidence>
<evidence type="ECO:0000256" key="4">
    <source>
        <dbReference type="ARBA" id="ARBA00022692"/>
    </source>
</evidence>
<dbReference type="PANTHER" id="PTHR30193:SF37">
    <property type="entry name" value="INNER MEMBRANE ABC TRANSPORTER PERMEASE PROTEIN YCJO"/>
    <property type="match status" value="1"/>
</dbReference>
<gene>
    <name evidence="9" type="ORF">BLM47_11530</name>
</gene>
<accession>A0A2A6DX22</accession>